<reference evidence="1 2" key="1">
    <citation type="journal article" date="2014" name="BMC Genomics">
        <title>Comparative genome sequencing reveals chemotype-specific gene clusters in the toxigenic black mold Stachybotrys.</title>
        <authorList>
            <person name="Semeiks J."/>
            <person name="Borek D."/>
            <person name="Otwinowski Z."/>
            <person name="Grishin N.V."/>
        </authorList>
    </citation>
    <scope>NUCLEOTIDE SEQUENCE [LARGE SCALE GENOMIC DNA]</scope>
    <source>
        <strain evidence="2">CBS 109288 / IBT 7711</strain>
    </source>
</reference>
<dbReference type="OrthoDB" id="4062651at2759"/>
<name>A0A084ASC3_STACB</name>
<evidence type="ECO:0000313" key="2">
    <source>
        <dbReference type="Proteomes" id="UP000028045"/>
    </source>
</evidence>
<dbReference type="EMBL" id="KL648586">
    <property type="protein sequence ID" value="KEY68202.1"/>
    <property type="molecule type" value="Genomic_DNA"/>
</dbReference>
<dbReference type="HOGENOM" id="CLU_114196_0_0_1"/>
<protein>
    <submittedName>
        <fullName evidence="1">Uncharacterized protein</fullName>
    </submittedName>
</protein>
<proteinExistence type="predicted"/>
<organism evidence="1 2">
    <name type="scientific">Stachybotrys chartarum (strain CBS 109288 / IBT 7711)</name>
    <name type="common">Toxic black mold</name>
    <name type="synonym">Stilbospora chartarum</name>
    <dbReference type="NCBI Taxonomy" id="1280523"/>
    <lineage>
        <taxon>Eukaryota</taxon>
        <taxon>Fungi</taxon>
        <taxon>Dikarya</taxon>
        <taxon>Ascomycota</taxon>
        <taxon>Pezizomycotina</taxon>
        <taxon>Sordariomycetes</taxon>
        <taxon>Hypocreomycetidae</taxon>
        <taxon>Hypocreales</taxon>
        <taxon>Stachybotryaceae</taxon>
        <taxon>Stachybotrys</taxon>
    </lineage>
</organism>
<dbReference type="Proteomes" id="UP000028045">
    <property type="component" value="Unassembled WGS sequence"/>
</dbReference>
<gene>
    <name evidence="1" type="ORF">S7711_09111</name>
</gene>
<accession>A0A084ASC3</accession>
<sequence>MALELEVTPRYVLEHHIINDDDEDAEFVFRRNGKRFYIKVSPTYFVNSPLSTDNYRSYLNIIRFDDVVLGDIYETDVYEWIMSPFQTLLSLAPEPVSPPKNITLKDHLFPEYFVFELDIIDEKSCPRRVFPTDEPHMALTIRFDDASSMISKHGQPFMIQLGSL</sequence>
<dbReference type="AlphaFoldDB" id="A0A084ASC3"/>
<evidence type="ECO:0000313" key="1">
    <source>
        <dbReference type="EMBL" id="KEY68202.1"/>
    </source>
</evidence>
<keyword evidence="2" id="KW-1185">Reference proteome</keyword>